<dbReference type="SUPFAM" id="SSF55874">
    <property type="entry name" value="ATPase domain of HSP90 chaperone/DNA topoisomerase II/histidine kinase"/>
    <property type="match status" value="1"/>
</dbReference>
<keyword evidence="10" id="KW-0067">ATP-binding</keyword>
<dbReference type="GO" id="GO:0005524">
    <property type="term" value="F:ATP binding"/>
    <property type="evidence" value="ECO:0007669"/>
    <property type="project" value="UniProtKB-KW"/>
</dbReference>
<dbReference type="InterPro" id="IPR004358">
    <property type="entry name" value="Sig_transdc_His_kin-like_C"/>
</dbReference>
<dbReference type="Gene3D" id="3.40.50.620">
    <property type="entry name" value="HUPs"/>
    <property type="match status" value="1"/>
</dbReference>
<comment type="caution">
    <text evidence="17">The sequence shown here is derived from an EMBL/GenBank/DDBJ whole genome shotgun (WGS) entry which is preliminary data.</text>
</comment>
<dbReference type="CDD" id="cd00075">
    <property type="entry name" value="HATPase"/>
    <property type="match status" value="1"/>
</dbReference>
<dbReference type="PANTHER" id="PTHR45569">
    <property type="entry name" value="SENSOR PROTEIN KDPD"/>
    <property type="match status" value="1"/>
</dbReference>
<dbReference type="PANTHER" id="PTHR45569:SF1">
    <property type="entry name" value="SENSOR PROTEIN KDPD"/>
    <property type="match status" value="1"/>
</dbReference>
<dbReference type="EC" id="2.7.13.3" evidence="4"/>
<dbReference type="AlphaFoldDB" id="A0A852ZDP8"/>
<evidence type="ECO:0000313" key="18">
    <source>
        <dbReference type="Proteomes" id="UP000579605"/>
    </source>
</evidence>
<dbReference type="SMART" id="SM00387">
    <property type="entry name" value="HATPase_c"/>
    <property type="match status" value="1"/>
</dbReference>
<dbReference type="InterPro" id="IPR038318">
    <property type="entry name" value="KdpD_sf"/>
</dbReference>
<keyword evidence="11 15" id="KW-1133">Transmembrane helix</keyword>
<evidence type="ECO:0000259" key="16">
    <source>
        <dbReference type="PROSITE" id="PS50109"/>
    </source>
</evidence>
<dbReference type="Gene3D" id="3.30.565.10">
    <property type="entry name" value="Histidine kinase-like ATPase, C-terminal domain"/>
    <property type="match status" value="1"/>
</dbReference>
<evidence type="ECO:0000313" key="17">
    <source>
        <dbReference type="EMBL" id="NYH87809.1"/>
    </source>
</evidence>
<reference evidence="17 18" key="1">
    <citation type="submission" date="2020-07" db="EMBL/GenBank/DDBJ databases">
        <title>Sequencing the genomes of 1000 actinobacteria strains.</title>
        <authorList>
            <person name="Klenk H.-P."/>
        </authorList>
    </citation>
    <scope>NUCLEOTIDE SEQUENCE [LARGE SCALE GENOMIC DNA]</scope>
    <source>
        <strain evidence="17 18">DSM 18448</strain>
    </source>
</reference>
<dbReference type="FunFam" id="1.10.287.130:FF:000021">
    <property type="entry name" value="Sensor histidine kinase KdpD"/>
    <property type="match status" value="1"/>
</dbReference>
<dbReference type="Pfam" id="PF00512">
    <property type="entry name" value="HisKA"/>
    <property type="match status" value="1"/>
</dbReference>
<dbReference type="Pfam" id="PF13493">
    <property type="entry name" value="DUF4118"/>
    <property type="match status" value="1"/>
</dbReference>
<dbReference type="PRINTS" id="PR00344">
    <property type="entry name" value="BCTRLSENSOR"/>
</dbReference>
<evidence type="ECO:0000256" key="5">
    <source>
        <dbReference type="ARBA" id="ARBA00022553"/>
    </source>
</evidence>
<comment type="subcellular location">
    <subcellularLocation>
        <location evidence="3">Cell membrane</location>
    </subcellularLocation>
    <subcellularLocation>
        <location evidence="2">Membrane</location>
        <topology evidence="2">Multi-pass membrane protein</topology>
    </subcellularLocation>
</comment>
<dbReference type="Gene3D" id="1.20.120.620">
    <property type="entry name" value="Backbone structure of the membrane domain of e. Coli histidine kinase receptor kdpd"/>
    <property type="match status" value="1"/>
</dbReference>
<dbReference type="InterPro" id="IPR052023">
    <property type="entry name" value="Histidine_kinase_KdpD"/>
</dbReference>
<dbReference type="InterPro" id="IPR005467">
    <property type="entry name" value="His_kinase_dom"/>
</dbReference>
<dbReference type="InterPro" id="IPR027417">
    <property type="entry name" value="P-loop_NTPase"/>
</dbReference>
<dbReference type="InterPro" id="IPR006016">
    <property type="entry name" value="UspA"/>
</dbReference>
<evidence type="ECO:0000256" key="7">
    <source>
        <dbReference type="ARBA" id="ARBA00022692"/>
    </source>
</evidence>
<dbReference type="GO" id="GO:0005737">
    <property type="term" value="C:cytoplasm"/>
    <property type="evidence" value="ECO:0007669"/>
    <property type="project" value="UniProtKB-ARBA"/>
</dbReference>
<dbReference type="SUPFAM" id="SSF47384">
    <property type="entry name" value="Homodimeric domain of signal transducing histidine kinase"/>
    <property type="match status" value="1"/>
</dbReference>
<feature type="transmembrane region" description="Helical" evidence="15">
    <location>
        <begin position="407"/>
        <end position="436"/>
    </location>
</feature>
<dbReference type="InterPro" id="IPR025201">
    <property type="entry name" value="KdpD_TM"/>
</dbReference>
<dbReference type="Pfam" id="PF02702">
    <property type="entry name" value="KdpD"/>
    <property type="match status" value="1"/>
</dbReference>
<protein>
    <recommendedName>
        <fullName evidence="4">histidine kinase</fullName>
        <ecNumber evidence="4">2.7.13.3</ecNumber>
    </recommendedName>
</protein>
<dbReference type="InterPro" id="IPR036890">
    <property type="entry name" value="HATPase_C_sf"/>
</dbReference>
<organism evidence="17 18">
    <name type="scientific">Actinopolymorpha rutila</name>
    <dbReference type="NCBI Taxonomy" id="446787"/>
    <lineage>
        <taxon>Bacteria</taxon>
        <taxon>Bacillati</taxon>
        <taxon>Actinomycetota</taxon>
        <taxon>Actinomycetes</taxon>
        <taxon>Propionibacteriales</taxon>
        <taxon>Actinopolymorphaceae</taxon>
        <taxon>Actinopolymorpha</taxon>
    </lineage>
</organism>
<dbReference type="FunFam" id="3.40.50.620:FF:000112">
    <property type="entry name" value="Sensor histidine kinase KdpD"/>
    <property type="match status" value="1"/>
</dbReference>
<keyword evidence="8" id="KW-0547">Nucleotide-binding</keyword>
<evidence type="ECO:0000256" key="14">
    <source>
        <dbReference type="SAM" id="MobiDB-lite"/>
    </source>
</evidence>
<proteinExistence type="predicted"/>
<dbReference type="RefSeq" id="WP_179785819.1">
    <property type="nucleotide sequence ID" value="NZ_BAAARR010000015.1"/>
</dbReference>
<gene>
    <name evidence="17" type="ORF">F4554_000447</name>
</gene>
<keyword evidence="9 17" id="KW-0418">Kinase</keyword>
<keyword evidence="6 17" id="KW-0808">Transferase</keyword>
<dbReference type="FunFam" id="3.40.50.300:FF:000483">
    <property type="entry name" value="Sensor histidine kinase KdpD"/>
    <property type="match status" value="1"/>
</dbReference>
<feature type="domain" description="Histidine kinase" evidence="16">
    <location>
        <begin position="627"/>
        <end position="838"/>
    </location>
</feature>
<evidence type="ECO:0000256" key="8">
    <source>
        <dbReference type="ARBA" id="ARBA00022741"/>
    </source>
</evidence>
<sequence>MARGKFRVYLGAAPGVGKTYAMLGEGHRRADRGTDVVVGFVECHGRVLTEQLVAGLEVVPRHAVEYRGRTFDEMDVDAIIRRRPEQVLVDEIAHTNVPGSRNAKRWQDVEELLDAGIDVVTTVNIQHLESLNDVVEAITGVRQRETIPDEVVRRADQIELRDMSPESLRRRLAHGNVYPPEKIDAALANYFRAGNLTALRELALLWLADRVDEGLARYRAEHDITAAWPARERVVVALTGGPEGETVLRRAARIAARGAGGELLAVHVASGDGLAAPSPQTLGRLRTLVESLGGTYHQVLGDDVPTALLDFASGVNATQLVLGSSRRNRFRHLFRPDVATVLTPRSGDIDVHLVTHEQIGKGRLQTPRTPLSRRRIVGSWILALVGPPVLTLLLASTRDSATLTVQVLLFLALAVANALVGGIAPAAVAAVMGSLLLNYFFTPPLHTLTIAKSQNVVALVIFVVIAVAVAIVVDLAARRASQAARAKAEAATLSTLAGNAVRGSDGLESLLGQARETFGMASAALLERGPVEGADGADGADDQWKVLGSVGTDPASSPGQADADAAVTDSLVLALSGRVLPASDRRVLEAFAEHLAVVLERQRLAEQAGRAGKLAEGNRIRTALLAAVSHDLRTPLAAVKAAVSSLRQTDVELSEEDQAELLAGIEESADRLDRLVANLLDMSRIQAEAVRPMLRDVSLDEVVPAALIGVPPQSVKVALPEDLPAVRVDTGLVERAVANIVENAVRHNPPGEPVLLTASALRDQVEIRVADRGPGVPDEAKDHIFEPFQRLGDAPAGTGVGLGLAVARGFAEANGGTLYAEDTPAGGLTMVLTLPAAQAYNPDDADRTAR</sequence>
<keyword evidence="7 15" id="KW-0812">Transmembrane</keyword>
<dbReference type="InterPro" id="IPR003661">
    <property type="entry name" value="HisK_dim/P_dom"/>
</dbReference>
<comment type="catalytic activity">
    <reaction evidence="1">
        <text>ATP + protein L-histidine = ADP + protein N-phospho-L-histidine.</text>
        <dbReference type="EC" id="2.7.13.3"/>
    </reaction>
</comment>
<keyword evidence="5" id="KW-0597">Phosphoprotein</keyword>
<dbReference type="Proteomes" id="UP000579605">
    <property type="component" value="Unassembled WGS sequence"/>
</dbReference>
<feature type="region of interest" description="Disordered" evidence="14">
    <location>
        <begin position="532"/>
        <end position="563"/>
    </location>
</feature>
<evidence type="ECO:0000256" key="2">
    <source>
        <dbReference type="ARBA" id="ARBA00004141"/>
    </source>
</evidence>
<dbReference type="Pfam" id="PF00582">
    <property type="entry name" value="Usp"/>
    <property type="match status" value="1"/>
</dbReference>
<dbReference type="Gene3D" id="3.40.50.300">
    <property type="entry name" value="P-loop containing nucleotide triphosphate hydrolases"/>
    <property type="match status" value="1"/>
</dbReference>
<name>A0A852ZDP8_9ACTN</name>
<accession>A0A852ZDP8</accession>
<dbReference type="InterPro" id="IPR036097">
    <property type="entry name" value="HisK_dim/P_sf"/>
</dbReference>
<evidence type="ECO:0000256" key="6">
    <source>
        <dbReference type="ARBA" id="ARBA00022679"/>
    </source>
</evidence>
<evidence type="ECO:0000256" key="4">
    <source>
        <dbReference type="ARBA" id="ARBA00012438"/>
    </source>
</evidence>
<dbReference type="InterPro" id="IPR003852">
    <property type="entry name" value="Sig_transdc_His_kinase_KdpD_N"/>
</dbReference>
<keyword evidence="12" id="KW-0902">Two-component regulatory system</keyword>
<evidence type="ECO:0000256" key="10">
    <source>
        <dbReference type="ARBA" id="ARBA00022840"/>
    </source>
</evidence>
<dbReference type="SUPFAM" id="SSF52402">
    <property type="entry name" value="Adenine nucleotide alpha hydrolases-like"/>
    <property type="match status" value="1"/>
</dbReference>
<feature type="transmembrane region" description="Helical" evidence="15">
    <location>
        <begin position="377"/>
        <end position="395"/>
    </location>
</feature>
<evidence type="ECO:0000256" key="15">
    <source>
        <dbReference type="SAM" id="Phobius"/>
    </source>
</evidence>
<dbReference type="Pfam" id="PF02518">
    <property type="entry name" value="HATPase_c"/>
    <property type="match status" value="1"/>
</dbReference>
<evidence type="ECO:0000256" key="9">
    <source>
        <dbReference type="ARBA" id="ARBA00022777"/>
    </source>
</evidence>
<evidence type="ECO:0000256" key="11">
    <source>
        <dbReference type="ARBA" id="ARBA00022989"/>
    </source>
</evidence>
<evidence type="ECO:0000256" key="3">
    <source>
        <dbReference type="ARBA" id="ARBA00004236"/>
    </source>
</evidence>
<dbReference type="InterPro" id="IPR014729">
    <property type="entry name" value="Rossmann-like_a/b/a_fold"/>
</dbReference>
<dbReference type="GO" id="GO:0005886">
    <property type="term" value="C:plasma membrane"/>
    <property type="evidence" value="ECO:0007669"/>
    <property type="project" value="UniProtKB-SubCell"/>
</dbReference>
<evidence type="ECO:0000256" key="12">
    <source>
        <dbReference type="ARBA" id="ARBA00023012"/>
    </source>
</evidence>
<dbReference type="InterPro" id="IPR003594">
    <property type="entry name" value="HATPase_dom"/>
</dbReference>
<dbReference type="GO" id="GO:0000155">
    <property type="term" value="F:phosphorelay sensor kinase activity"/>
    <property type="evidence" value="ECO:0007669"/>
    <property type="project" value="InterPro"/>
</dbReference>
<evidence type="ECO:0000256" key="13">
    <source>
        <dbReference type="ARBA" id="ARBA00023136"/>
    </source>
</evidence>
<dbReference type="CDD" id="cd00082">
    <property type="entry name" value="HisKA"/>
    <property type="match status" value="1"/>
</dbReference>
<keyword evidence="13 15" id="KW-0472">Membrane</keyword>
<dbReference type="EMBL" id="JACBZH010000001">
    <property type="protein sequence ID" value="NYH87809.1"/>
    <property type="molecule type" value="Genomic_DNA"/>
</dbReference>
<keyword evidence="18" id="KW-1185">Reference proteome</keyword>
<dbReference type="PROSITE" id="PS50109">
    <property type="entry name" value="HIS_KIN"/>
    <property type="match status" value="1"/>
</dbReference>
<evidence type="ECO:0000256" key="1">
    <source>
        <dbReference type="ARBA" id="ARBA00000085"/>
    </source>
</evidence>
<dbReference type="SMART" id="SM00388">
    <property type="entry name" value="HisKA"/>
    <property type="match status" value="1"/>
</dbReference>
<dbReference type="Gene3D" id="1.10.287.130">
    <property type="match status" value="1"/>
</dbReference>
<feature type="transmembrane region" description="Helical" evidence="15">
    <location>
        <begin position="456"/>
        <end position="477"/>
    </location>
</feature>